<feature type="domain" description="HTH luxR-type" evidence="5">
    <location>
        <begin position="157"/>
        <end position="223"/>
    </location>
</feature>
<dbReference type="CDD" id="cd06170">
    <property type="entry name" value="LuxR_C_like"/>
    <property type="match status" value="1"/>
</dbReference>
<dbReference type="InterPro" id="IPR051015">
    <property type="entry name" value="EvgA-like"/>
</dbReference>
<organism evidence="7 8">
    <name type="scientific">Pelomonas caseinilytica</name>
    <dbReference type="NCBI Taxonomy" id="2906763"/>
    <lineage>
        <taxon>Bacteria</taxon>
        <taxon>Pseudomonadati</taxon>
        <taxon>Pseudomonadota</taxon>
        <taxon>Betaproteobacteria</taxon>
        <taxon>Burkholderiales</taxon>
        <taxon>Sphaerotilaceae</taxon>
        <taxon>Roseateles</taxon>
    </lineage>
</organism>
<dbReference type="PRINTS" id="PR00038">
    <property type="entry name" value="HTHLUXR"/>
</dbReference>
<evidence type="ECO:0000259" key="6">
    <source>
        <dbReference type="PROSITE" id="PS50110"/>
    </source>
</evidence>
<evidence type="ECO:0000313" key="8">
    <source>
        <dbReference type="Proteomes" id="UP001201463"/>
    </source>
</evidence>
<dbReference type="SMART" id="SM00448">
    <property type="entry name" value="REC"/>
    <property type="match status" value="1"/>
</dbReference>
<reference evidence="7 8" key="1">
    <citation type="submission" date="2021-12" db="EMBL/GenBank/DDBJ databases">
        <title>Genome seq of p7.</title>
        <authorList>
            <person name="Seo T."/>
        </authorList>
    </citation>
    <scope>NUCLEOTIDE SEQUENCE [LARGE SCALE GENOMIC DNA]</scope>
    <source>
        <strain evidence="7 8">P7</strain>
    </source>
</reference>
<dbReference type="InterPro" id="IPR016032">
    <property type="entry name" value="Sig_transdc_resp-reg_C-effctor"/>
</dbReference>
<dbReference type="CDD" id="cd17535">
    <property type="entry name" value="REC_NarL-like"/>
    <property type="match status" value="1"/>
</dbReference>
<dbReference type="InterPro" id="IPR001789">
    <property type="entry name" value="Sig_transdc_resp-reg_receiver"/>
</dbReference>
<dbReference type="PROSITE" id="PS50110">
    <property type="entry name" value="RESPONSE_REGULATORY"/>
    <property type="match status" value="1"/>
</dbReference>
<dbReference type="PANTHER" id="PTHR45566:SF1">
    <property type="entry name" value="HTH-TYPE TRANSCRIPTIONAL REGULATOR YHJB-RELATED"/>
    <property type="match status" value="1"/>
</dbReference>
<dbReference type="RefSeq" id="WP_233391194.1">
    <property type="nucleotide sequence ID" value="NZ_JAJTWT010000003.1"/>
</dbReference>
<accession>A0ABS8X946</accession>
<comment type="caution">
    <text evidence="7">The sequence shown here is derived from an EMBL/GenBank/DDBJ whole genome shotgun (WGS) entry which is preliminary data.</text>
</comment>
<evidence type="ECO:0000256" key="3">
    <source>
        <dbReference type="PROSITE-ProRule" id="PRU00169"/>
    </source>
</evidence>
<keyword evidence="8" id="KW-1185">Reference proteome</keyword>
<dbReference type="Pfam" id="PF00196">
    <property type="entry name" value="GerE"/>
    <property type="match status" value="1"/>
</dbReference>
<proteinExistence type="predicted"/>
<evidence type="ECO:0000256" key="4">
    <source>
        <dbReference type="SAM" id="MobiDB-lite"/>
    </source>
</evidence>
<evidence type="ECO:0000259" key="5">
    <source>
        <dbReference type="PROSITE" id="PS50043"/>
    </source>
</evidence>
<evidence type="ECO:0000313" key="7">
    <source>
        <dbReference type="EMBL" id="MCE4537334.1"/>
    </source>
</evidence>
<protein>
    <submittedName>
        <fullName evidence="7">Response regulator transcription factor</fullName>
    </submittedName>
</protein>
<dbReference type="SUPFAM" id="SSF46894">
    <property type="entry name" value="C-terminal effector domain of the bipartite response regulators"/>
    <property type="match status" value="1"/>
</dbReference>
<dbReference type="Gene3D" id="3.40.50.2300">
    <property type="match status" value="1"/>
</dbReference>
<dbReference type="InterPro" id="IPR000792">
    <property type="entry name" value="Tscrpt_reg_LuxR_C"/>
</dbReference>
<dbReference type="InterPro" id="IPR011006">
    <property type="entry name" value="CheY-like_superfamily"/>
</dbReference>
<dbReference type="PANTHER" id="PTHR45566">
    <property type="entry name" value="HTH-TYPE TRANSCRIPTIONAL REGULATOR YHJB-RELATED"/>
    <property type="match status" value="1"/>
</dbReference>
<sequence>MKILLIDDHPLFREGVALLLKPLVPDLQTLEAGSCEEAFELLARRGGADLVLIDLGLPGLSGLEGLARLRRDHPEVPVVVMSSADDKDTVLAALDAGAMGFIPKSSTSQVMLGALRLILARGIYLPPSAFLGGRAPPPPSPVPAAPVPAAASPAPVERRPADLGLTPRQADVLHLLLQGKPAKLIGRQLNLSLSTVKAHTSAVLRALNVTTRTQAVLAAGRLGLRFDVPAPAQEAAAEASDSCIASSKR</sequence>
<feature type="domain" description="Response regulatory" evidence="6">
    <location>
        <begin position="2"/>
        <end position="119"/>
    </location>
</feature>
<keyword evidence="1 3" id="KW-0597">Phosphoprotein</keyword>
<feature type="region of interest" description="Disordered" evidence="4">
    <location>
        <begin position="136"/>
        <end position="155"/>
    </location>
</feature>
<evidence type="ECO:0000256" key="2">
    <source>
        <dbReference type="ARBA" id="ARBA00023125"/>
    </source>
</evidence>
<evidence type="ECO:0000256" key="1">
    <source>
        <dbReference type="ARBA" id="ARBA00022553"/>
    </source>
</evidence>
<dbReference type="SMART" id="SM00421">
    <property type="entry name" value="HTH_LUXR"/>
    <property type="match status" value="1"/>
</dbReference>
<keyword evidence="2" id="KW-0238">DNA-binding</keyword>
<feature type="modified residue" description="4-aspartylphosphate" evidence="3">
    <location>
        <position position="54"/>
    </location>
</feature>
<dbReference type="SUPFAM" id="SSF52172">
    <property type="entry name" value="CheY-like"/>
    <property type="match status" value="1"/>
</dbReference>
<dbReference type="Pfam" id="PF00072">
    <property type="entry name" value="Response_reg"/>
    <property type="match status" value="1"/>
</dbReference>
<name>A0ABS8X946_9BURK</name>
<dbReference type="PROSITE" id="PS50043">
    <property type="entry name" value="HTH_LUXR_2"/>
    <property type="match status" value="1"/>
</dbReference>
<gene>
    <name evidence="7" type="ORF">LXT12_08730</name>
</gene>
<dbReference type="InterPro" id="IPR058245">
    <property type="entry name" value="NreC/VraR/RcsB-like_REC"/>
</dbReference>
<dbReference type="Proteomes" id="UP001201463">
    <property type="component" value="Unassembled WGS sequence"/>
</dbReference>
<feature type="compositionally biased region" description="Pro residues" evidence="4">
    <location>
        <begin position="136"/>
        <end position="146"/>
    </location>
</feature>
<dbReference type="EMBL" id="JAJTWT010000003">
    <property type="protein sequence ID" value="MCE4537334.1"/>
    <property type="molecule type" value="Genomic_DNA"/>
</dbReference>